<keyword evidence="1" id="KW-1133">Transmembrane helix</keyword>
<keyword evidence="1" id="KW-0812">Transmembrane</keyword>
<accession>A0ABP8J6L0</accession>
<dbReference type="Proteomes" id="UP001500454">
    <property type="component" value="Unassembled WGS sequence"/>
</dbReference>
<evidence type="ECO:0000313" key="2">
    <source>
        <dbReference type="EMBL" id="GAA4385786.1"/>
    </source>
</evidence>
<protein>
    <recommendedName>
        <fullName evidence="4">Cytochrome oxidase complex assembly protein 1</fullName>
    </recommendedName>
</protein>
<feature type="transmembrane region" description="Helical" evidence="1">
    <location>
        <begin position="17"/>
        <end position="42"/>
    </location>
</feature>
<evidence type="ECO:0000313" key="3">
    <source>
        <dbReference type="Proteomes" id="UP001500454"/>
    </source>
</evidence>
<keyword evidence="1" id="KW-0472">Membrane</keyword>
<proteinExistence type="predicted"/>
<dbReference type="RefSeq" id="WP_345225484.1">
    <property type="nucleotide sequence ID" value="NZ_BAABHA010000010.1"/>
</dbReference>
<comment type="caution">
    <text evidence="2">The sequence shown here is derived from an EMBL/GenBank/DDBJ whole genome shotgun (WGS) entry which is preliminary data.</text>
</comment>
<evidence type="ECO:0000256" key="1">
    <source>
        <dbReference type="SAM" id="Phobius"/>
    </source>
</evidence>
<dbReference type="EMBL" id="BAABHA010000010">
    <property type="protein sequence ID" value="GAA4385786.1"/>
    <property type="molecule type" value="Genomic_DNA"/>
</dbReference>
<name>A0ABP8J6L0_9BACT</name>
<sequence length="126" mass="14535">MNVLNAIKTAYKLFNRLVFWIVIIISAPILVVGGIFIGKWYLEAPDFLFDIKNEMTKNKVFISKLDTLNGYGIWFDREKTKKEVIPFSVSIHGNDSSYVEIIGEYVHNYDGSVKYSKLDTVFKTNK</sequence>
<evidence type="ECO:0008006" key="4">
    <source>
        <dbReference type="Google" id="ProtNLM"/>
    </source>
</evidence>
<reference evidence="3" key="1">
    <citation type="journal article" date="2019" name="Int. J. Syst. Evol. Microbiol.">
        <title>The Global Catalogue of Microorganisms (GCM) 10K type strain sequencing project: providing services to taxonomists for standard genome sequencing and annotation.</title>
        <authorList>
            <consortium name="The Broad Institute Genomics Platform"/>
            <consortium name="The Broad Institute Genome Sequencing Center for Infectious Disease"/>
            <person name="Wu L."/>
            <person name="Ma J."/>
        </authorList>
    </citation>
    <scope>NUCLEOTIDE SEQUENCE [LARGE SCALE GENOMIC DNA]</scope>
    <source>
        <strain evidence="3">JCM 17924</strain>
    </source>
</reference>
<gene>
    <name evidence="2" type="ORF">GCM10023186_29580</name>
</gene>
<keyword evidence="3" id="KW-1185">Reference proteome</keyword>
<organism evidence="2 3">
    <name type="scientific">Hymenobacter koreensis</name>
    <dbReference type="NCBI Taxonomy" id="1084523"/>
    <lineage>
        <taxon>Bacteria</taxon>
        <taxon>Pseudomonadati</taxon>
        <taxon>Bacteroidota</taxon>
        <taxon>Cytophagia</taxon>
        <taxon>Cytophagales</taxon>
        <taxon>Hymenobacteraceae</taxon>
        <taxon>Hymenobacter</taxon>
    </lineage>
</organism>